<comment type="caution">
    <text evidence="2">The sequence shown here is derived from an EMBL/GenBank/DDBJ whole genome shotgun (WGS) entry which is preliminary data.</text>
</comment>
<evidence type="ECO:0000313" key="3">
    <source>
        <dbReference type="Proteomes" id="UP001278571"/>
    </source>
</evidence>
<keyword evidence="1" id="KW-1133">Transmembrane helix</keyword>
<protein>
    <recommendedName>
        <fullName evidence="4">DUF3592 domain-containing protein</fullName>
    </recommendedName>
</protein>
<feature type="transmembrane region" description="Helical" evidence="1">
    <location>
        <begin position="134"/>
        <end position="156"/>
    </location>
</feature>
<keyword evidence="1" id="KW-0472">Membrane</keyword>
<keyword evidence="1" id="KW-0812">Transmembrane</keyword>
<keyword evidence="3" id="KW-1185">Reference proteome</keyword>
<dbReference type="Proteomes" id="UP001278571">
    <property type="component" value="Unassembled WGS sequence"/>
</dbReference>
<reference evidence="2 3" key="1">
    <citation type="submission" date="2023-10" db="EMBL/GenBank/DDBJ databases">
        <authorList>
            <person name="Wang X.X."/>
        </authorList>
    </citation>
    <scope>NUCLEOTIDE SEQUENCE [LARGE SCALE GENOMIC DNA]</scope>
    <source>
        <strain evidence="2 3">NBRC 12816</strain>
    </source>
</reference>
<feature type="transmembrane region" description="Helical" evidence="1">
    <location>
        <begin position="100"/>
        <end position="122"/>
    </location>
</feature>
<proteinExistence type="predicted"/>
<evidence type="ECO:0008006" key="4">
    <source>
        <dbReference type="Google" id="ProtNLM"/>
    </source>
</evidence>
<gene>
    <name evidence="2" type="ORF">R2363_27650</name>
</gene>
<dbReference type="EMBL" id="JAWJZF010000480">
    <property type="protein sequence ID" value="MDX2295935.1"/>
    <property type="molecule type" value="Genomic_DNA"/>
</dbReference>
<organism evidence="2 3">
    <name type="scientific">Streptomyces roseolus</name>
    <dbReference type="NCBI Taxonomy" id="67358"/>
    <lineage>
        <taxon>Bacteria</taxon>
        <taxon>Bacillati</taxon>
        <taxon>Actinomycetota</taxon>
        <taxon>Actinomycetes</taxon>
        <taxon>Kitasatosporales</taxon>
        <taxon>Streptomycetaceae</taxon>
        <taxon>Streptomyces</taxon>
    </lineage>
</organism>
<dbReference type="RefSeq" id="WP_319012119.1">
    <property type="nucleotide sequence ID" value="NZ_JAWJZF010000480.1"/>
</dbReference>
<name>A0ABU4KDU4_9ACTN</name>
<feature type="transmembrane region" description="Helical" evidence="1">
    <location>
        <begin position="236"/>
        <end position="256"/>
    </location>
</feature>
<evidence type="ECO:0000313" key="2">
    <source>
        <dbReference type="EMBL" id="MDX2295935.1"/>
    </source>
</evidence>
<accession>A0ABU4KDU4</accession>
<sequence length="257" mass="27160">MRSPQVLAKGDHIAILRDGHLTIEQDRIVTTVPLAAVDEVRQTGATSLVLVLTDGVTRRLPEGNTYSAPAFRTAVTEALPAERDPAGSSLLTTEEGRDYIPVWAVWLGVVGFLGAYTAYVWWTGATHGGGMGTAAFGAVLGLLFGGLGVLGAVLSARDRVLLARRGITVVATRAYYPNGKKASYYKFTDASGNELTTSYGSGRKTHEIHVVYDPEAPSRRHAAAEPAYATVVKHTLGLLTAGAVLALGLWGALAPYV</sequence>
<evidence type="ECO:0000256" key="1">
    <source>
        <dbReference type="SAM" id="Phobius"/>
    </source>
</evidence>